<feature type="signal peptide" evidence="1">
    <location>
        <begin position="1"/>
        <end position="27"/>
    </location>
</feature>
<protein>
    <submittedName>
        <fullName evidence="2">Uncharacterized protein</fullName>
    </submittedName>
</protein>
<sequence length="443" mass="48010">MPLILARSFLAAVACLMALAAAAPARATPDHASALHVFNEARTLCERDNGALWGQSLCGPIMIVDPADRNVIANQLDAGGVLVAKDGVFTGTLPPATLIANTRLEWSGTQWTQLVWPVPFEPALLRVFLVHEMFHRIQPGLGLARPEAGNRHLDTLEGRYLLQLEWRALARALMAGQAQARRDRIADALAFRQERRRLSDAAAADEAALEINEGIAEYTGVRLGLHRDEQRLAYAVYALARFLDSPSFVRSFAYASGPAYGLLLDQADPAWHGKLGADADLGALLAAAHRIEVANPAELSTRKRRYDADGGLRTAEEARERERVTRLANWRAALVDGPALVLPLAKSHFQFNPQTLAALDDVGTVYPSLRLMDEWGELVVVDGGAALVHADRKRATVAMPQEGNGLTGDGWTLTLKPGWKIVPGERKGDSTLVREGSGSDGLQ</sequence>
<evidence type="ECO:0000313" key="3">
    <source>
        <dbReference type="Proteomes" id="UP000219374"/>
    </source>
</evidence>
<evidence type="ECO:0000256" key="1">
    <source>
        <dbReference type="SAM" id="SignalP"/>
    </source>
</evidence>
<dbReference type="EMBL" id="OCND01000001">
    <property type="protein sequence ID" value="SOD50774.1"/>
    <property type="molecule type" value="Genomic_DNA"/>
</dbReference>
<name>A0A286CWN7_9GAMM</name>
<dbReference type="AlphaFoldDB" id="A0A286CWN7"/>
<proteinExistence type="predicted"/>
<organism evidence="2 3">
    <name type="scientific">Pseudoxanthomonas wuyuanensis</name>
    <dbReference type="NCBI Taxonomy" id="1073196"/>
    <lineage>
        <taxon>Bacteria</taxon>
        <taxon>Pseudomonadati</taxon>
        <taxon>Pseudomonadota</taxon>
        <taxon>Gammaproteobacteria</taxon>
        <taxon>Lysobacterales</taxon>
        <taxon>Lysobacteraceae</taxon>
        <taxon>Pseudoxanthomonas</taxon>
    </lineage>
</organism>
<dbReference type="Proteomes" id="UP000219374">
    <property type="component" value="Unassembled WGS sequence"/>
</dbReference>
<reference evidence="2 3" key="1">
    <citation type="submission" date="2017-09" db="EMBL/GenBank/DDBJ databases">
        <authorList>
            <person name="Ehlers B."/>
            <person name="Leendertz F.H."/>
        </authorList>
    </citation>
    <scope>NUCLEOTIDE SEQUENCE [LARGE SCALE GENOMIC DNA]</scope>
    <source>
        <strain evidence="2 3">CGMCC 1.10978</strain>
    </source>
</reference>
<evidence type="ECO:0000313" key="2">
    <source>
        <dbReference type="EMBL" id="SOD50774.1"/>
    </source>
</evidence>
<keyword evidence="3" id="KW-1185">Reference proteome</keyword>
<keyword evidence="1" id="KW-0732">Signal</keyword>
<dbReference type="RefSeq" id="WP_238394605.1">
    <property type="nucleotide sequence ID" value="NZ_OCND01000001.1"/>
</dbReference>
<feature type="chain" id="PRO_5012560949" evidence="1">
    <location>
        <begin position="28"/>
        <end position="443"/>
    </location>
</feature>
<gene>
    <name evidence="2" type="ORF">SAMN06296416_101316</name>
</gene>
<accession>A0A286CWN7</accession>
<dbReference type="InterPro" id="IPR006311">
    <property type="entry name" value="TAT_signal"/>
</dbReference>
<dbReference type="PROSITE" id="PS51318">
    <property type="entry name" value="TAT"/>
    <property type="match status" value="1"/>
</dbReference>